<dbReference type="EMBL" id="JN379817">
    <property type="protein sequence ID" value="AEO37474.1"/>
    <property type="molecule type" value="Genomic_DNA"/>
</dbReference>
<organism evidence="2">
    <name type="scientific">uncultured organism</name>
    <dbReference type="NCBI Taxonomy" id="155900"/>
    <lineage>
        <taxon>unclassified sequences</taxon>
        <taxon>environmental samples</taxon>
    </lineage>
</organism>
<evidence type="ECO:0000256" key="1">
    <source>
        <dbReference type="SAM" id="MobiDB-lite"/>
    </source>
</evidence>
<proteinExistence type="predicted"/>
<dbReference type="AlphaFoldDB" id="G9HQ32"/>
<gene>
    <name evidence="2" type="primary">mmgp10</name>
</gene>
<name>G9HQ32_9ZZZZ</name>
<evidence type="ECO:0000313" key="2">
    <source>
        <dbReference type="EMBL" id="AEO37474.1"/>
    </source>
</evidence>
<protein>
    <submittedName>
        <fullName evidence="2">MMGP10</fullName>
    </submittedName>
</protein>
<accession>G9HQ32</accession>
<feature type="compositionally biased region" description="Polar residues" evidence="1">
    <location>
        <begin position="18"/>
        <end position="33"/>
    </location>
</feature>
<feature type="region of interest" description="Disordered" evidence="1">
    <location>
        <begin position="1"/>
        <end position="33"/>
    </location>
</feature>
<sequence length="33" mass="3572">MPKGKKWTTSSSRSSSRAMNPTSASTGWARNNT</sequence>
<reference evidence="2" key="1">
    <citation type="submission" date="2011-07" db="EMBL/GenBank/DDBJ databases">
        <title>Peptides from marine metagenome.</title>
        <authorList>
            <person name="Pushpanathan M."/>
            <person name="Rajendhran J."/>
            <person name="Sundarakrishnan B."/>
            <person name="Jayachandran S."/>
            <person name="Gunasekaran P."/>
        </authorList>
    </citation>
    <scope>NUCLEOTIDE SEQUENCE</scope>
</reference>